<protein>
    <recommendedName>
        <fullName evidence="4">Antimicrobial peptide 1</fullName>
    </recommendedName>
</protein>
<feature type="signal peptide" evidence="1">
    <location>
        <begin position="1"/>
        <end position="29"/>
    </location>
</feature>
<keyword evidence="1" id="KW-0732">Signal</keyword>
<name>A0ABC9C6Z8_9POAL</name>
<sequence length="109" mass="11268">MAAKCSVTFAAVAVAIVLAVAMVMGSTDAAISKPETVPLTSWSGPGCSGNSATVESCGCSDLQFYDGQDFEGQTATFYTETGCAGTPYQVTGGIEFCGDYGWRSIYIDC</sequence>
<evidence type="ECO:0000313" key="3">
    <source>
        <dbReference type="Proteomes" id="UP001497457"/>
    </source>
</evidence>
<dbReference type="InterPro" id="IPR015791">
    <property type="entry name" value="Antimic/Inh_G_crystallin-like"/>
</dbReference>
<dbReference type="AlphaFoldDB" id="A0ABC9C6Z8"/>
<dbReference type="SUPFAM" id="SSF49695">
    <property type="entry name" value="gamma-Crystallin-like"/>
    <property type="match status" value="1"/>
</dbReference>
<dbReference type="Pfam" id="PF09117">
    <property type="entry name" value="MiAMP1"/>
    <property type="match status" value="1"/>
</dbReference>
<reference evidence="2 3" key="2">
    <citation type="submission" date="2024-10" db="EMBL/GenBank/DDBJ databases">
        <authorList>
            <person name="Ryan C."/>
        </authorList>
    </citation>
    <scope>NUCLEOTIDE SEQUENCE [LARGE SCALE GENOMIC DNA]</scope>
</reference>
<proteinExistence type="predicted"/>
<feature type="chain" id="PRO_5044824002" description="Antimicrobial peptide 1" evidence="1">
    <location>
        <begin position="30"/>
        <end position="109"/>
    </location>
</feature>
<dbReference type="InterPro" id="IPR015201">
    <property type="entry name" value="Antimicrobial_MiAMP1"/>
</dbReference>
<organism evidence="2 3">
    <name type="scientific">Urochloa decumbens</name>
    <dbReference type="NCBI Taxonomy" id="240449"/>
    <lineage>
        <taxon>Eukaryota</taxon>
        <taxon>Viridiplantae</taxon>
        <taxon>Streptophyta</taxon>
        <taxon>Embryophyta</taxon>
        <taxon>Tracheophyta</taxon>
        <taxon>Spermatophyta</taxon>
        <taxon>Magnoliopsida</taxon>
        <taxon>Liliopsida</taxon>
        <taxon>Poales</taxon>
        <taxon>Poaceae</taxon>
        <taxon>PACMAD clade</taxon>
        <taxon>Panicoideae</taxon>
        <taxon>Panicodae</taxon>
        <taxon>Paniceae</taxon>
        <taxon>Melinidinae</taxon>
        <taxon>Urochloa</taxon>
    </lineage>
</organism>
<dbReference type="EMBL" id="OZ075139">
    <property type="protein sequence ID" value="CAL5015282.1"/>
    <property type="molecule type" value="Genomic_DNA"/>
</dbReference>
<dbReference type="Proteomes" id="UP001497457">
    <property type="component" value="Chromosome 29rd"/>
</dbReference>
<evidence type="ECO:0000313" key="2">
    <source>
        <dbReference type="EMBL" id="CAL5015282.1"/>
    </source>
</evidence>
<accession>A0ABC9C6Z8</accession>
<dbReference type="Gene3D" id="2.60.20.30">
    <property type="match status" value="1"/>
</dbReference>
<evidence type="ECO:0008006" key="4">
    <source>
        <dbReference type="Google" id="ProtNLM"/>
    </source>
</evidence>
<dbReference type="InterPro" id="IPR011024">
    <property type="entry name" value="G_crystallin-like"/>
</dbReference>
<evidence type="ECO:0000256" key="1">
    <source>
        <dbReference type="SAM" id="SignalP"/>
    </source>
</evidence>
<reference evidence="3" key="1">
    <citation type="submission" date="2024-06" db="EMBL/GenBank/DDBJ databases">
        <authorList>
            <person name="Ryan C."/>
        </authorList>
    </citation>
    <scope>NUCLEOTIDE SEQUENCE [LARGE SCALE GENOMIC DNA]</scope>
</reference>
<keyword evidence="3" id="KW-1185">Reference proteome</keyword>
<gene>
    <name evidence="2" type="ORF">URODEC1_LOCUS72476</name>
</gene>